<organism evidence="2 3">
    <name type="scientific">Novosphingobium soli</name>
    <dbReference type="NCBI Taxonomy" id="574956"/>
    <lineage>
        <taxon>Bacteria</taxon>
        <taxon>Pseudomonadati</taxon>
        <taxon>Pseudomonadota</taxon>
        <taxon>Alphaproteobacteria</taxon>
        <taxon>Sphingomonadales</taxon>
        <taxon>Sphingomonadaceae</taxon>
        <taxon>Novosphingobium</taxon>
    </lineage>
</organism>
<dbReference type="CDD" id="cd02440">
    <property type="entry name" value="AdoMet_MTases"/>
    <property type="match status" value="1"/>
</dbReference>
<dbReference type="GO" id="GO:0008168">
    <property type="term" value="F:methyltransferase activity"/>
    <property type="evidence" value="ECO:0007669"/>
    <property type="project" value="UniProtKB-KW"/>
</dbReference>
<proteinExistence type="predicted"/>
<dbReference type="InterPro" id="IPR029063">
    <property type="entry name" value="SAM-dependent_MTases_sf"/>
</dbReference>
<dbReference type="Proteomes" id="UP001589798">
    <property type="component" value="Unassembled WGS sequence"/>
</dbReference>
<feature type="domain" description="Methyltransferase" evidence="1">
    <location>
        <begin position="185"/>
        <end position="280"/>
    </location>
</feature>
<evidence type="ECO:0000313" key="2">
    <source>
        <dbReference type="EMBL" id="MFC0204594.1"/>
    </source>
</evidence>
<dbReference type="PANTHER" id="PTHR43591:SF24">
    <property type="entry name" value="2-METHOXY-6-POLYPRENYL-1,4-BENZOQUINOL METHYLASE, MITOCHONDRIAL"/>
    <property type="match status" value="1"/>
</dbReference>
<sequence>MTHPMLAQANHDEQAEQLFVRDLKQYLTAEVEPLQRGIAEALDPGPGHNARAEHVYAALHHVPAFRSWAGVRRASQELLWQSVWDTVERQAPSLDGLAQAAPALGSLSLDPHFTVPDYLEDAHVHLMPGGYSLDADGVRQGAVMDRGGAVYMLGRNGGFMNDGRGQTVLGHLAACYPDLVPARLLELGCGIGASIVPVARAFPDAESVAIDVGSSMLRYAHARAAHLGVAVDFVQADAEATGFADESFDLVFSAALLHETSAEAITRIMAECHRLLRKGGVVVHLEVPSRYAQLDLWTQVRAEVEHDYNNEPAWRAATSADYAALLTAAGFVDCRIGFQDAVRNGDLAASHFGPESKGTFLSWFVASARKV</sequence>
<dbReference type="SUPFAM" id="SSF53335">
    <property type="entry name" value="S-adenosyl-L-methionine-dependent methyltransferases"/>
    <property type="match status" value="1"/>
</dbReference>
<evidence type="ECO:0000313" key="3">
    <source>
        <dbReference type="Proteomes" id="UP001589798"/>
    </source>
</evidence>
<dbReference type="GO" id="GO:0032259">
    <property type="term" value="P:methylation"/>
    <property type="evidence" value="ECO:0007669"/>
    <property type="project" value="UniProtKB-KW"/>
</dbReference>
<accession>A0ABV6CV35</accession>
<reference evidence="2 3" key="1">
    <citation type="submission" date="2024-09" db="EMBL/GenBank/DDBJ databases">
        <authorList>
            <person name="Sun Q."/>
            <person name="Mori K."/>
        </authorList>
    </citation>
    <scope>NUCLEOTIDE SEQUENCE [LARGE SCALE GENOMIC DNA]</scope>
    <source>
        <strain evidence="2 3">CCM 7706</strain>
    </source>
</reference>
<keyword evidence="2" id="KW-0808">Transferase</keyword>
<dbReference type="EMBL" id="JBHLWK010000012">
    <property type="protein sequence ID" value="MFC0204594.1"/>
    <property type="molecule type" value="Genomic_DNA"/>
</dbReference>
<name>A0ABV6CV35_9SPHN</name>
<keyword evidence="2" id="KW-0489">Methyltransferase</keyword>
<evidence type="ECO:0000259" key="1">
    <source>
        <dbReference type="Pfam" id="PF13649"/>
    </source>
</evidence>
<keyword evidence="3" id="KW-1185">Reference proteome</keyword>
<dbReference type="PANTHER" id="PTHR43591">
    <property type="entry name" value="METHYLTRANSFERASE"/>
    <property type="match status" value="1"/>
</dbReference>
<dbReference type="Gene3D" id="3.40.50.150">
    <property type="entry name" value="Vaccinia Virus protein VP39"/>
    <property type="match status" value="1"/>
</dbReference>
<protein>
    <submittedName>
        <fullName evidence="2">Methyltransferase domain-containing protein</fullName>
    </submittedName>
</protein>
<gene>
    <name evidence="2" type="ORF">ACFFJC_09950</name>
</gene>
<dbReference type="Pfam" id="PF13649">
    <property type="entry name" value="Methyltransf_25"/>
    <property type="match status" value="1"/>
</dbReference>
<comment type="caution">
    <text evidence="2">The sequence shown here is derived from an EMBL/GenBank/DDBJ whole genome shotgun (WGS) entry which is preliminary data.</text>
</comment>
<dbReference type="InterPro" id="IPR041698">
    <property type="entry name" value="Methyltransf_25"/>
</dbReference>
<dbReference type="RefSeq" id="WP_379487352.1">
    <property type="nucleotide sequence ID" value="NZ_JBHLWK010000012.1"/>
</dbReference>